<sequence>MLCSKQQTNIIFGSGNGLPWYGVRSHGRRGKHESLTMNSLSSVLLSTNQLITSRNIMSGSTYSLQHHAEVLLSVQPMTKLYRSVPAHGNCLCCHSLEPALVVKSSSGVAEEAASKTLGSTFFSADLFFFFIVFDRSHDGKEPPQKAKLVQTD</sequence>
<name>A0ABQ7DP64_BRACR</name>
<gene>
    <name evidence="1" type="ORF">DY000_02032609</name>
</gene>
<evidence type="ECO:0000313" key="2">
    <source>
        <dbReference type="Proteomes" id="UP000266723"/>
    </source>
</evidence>
<keyword evidence="2" id="KW-1185">Reference proteome</keyword>
<accession>A0ABQ7DP64</accession>
<dbReference type="EMBL" id="QGKV02000649">
    <property type="protein sequence ID" value="KAF3579772.1"/>
    <property type="molecule type" value="Genomic_DNA"/>
</dbReference>
<comment type="caution">
    <text evidence="1">The sequence shown here is derived from an EMBL/GenBank/DDBJ whole genome shotgun (WGS) entry which is preliminary data.</text>
</comment>
<protein>
    <submittedName>
        <fullName evidence="1">Uncharacterized protein</fullName>
    </submittedName>
</protein>
<organism evidence="1 2">
    <name type="scientific">Brassica cretica</name>
    <name type="common">Mustard</name>
    <dbReference type="NCBI Taxonomy" id="69181"/>
    <lineage>
        <taxon>Eukaryota</taxon>
        <taxon>Viridiplantae</taxon>
        <taxon>Streptophyta</taxon>
        <taxon>Embryophyta</taxon>
        <taxon>Tracheophyta</taxon>
        <taxon>Spermatophyta</taxon>
        <taxon>Magnoliopsida</taxon>
        <taxon>eudicotyledons</taxon>
        <taxon>Gunneridae</taxon>
        <taxon>Pentapetalae</taxon>
        <taxon>rosids</taxon>
        <taxon>malvids</taxon>
        <taxon>Brassicales</taxon>
        <taxon>Brassicaceae</taxon>
        <taxon>Brassiceae</taxon>
        <taxon>Brassica</taxon>
    </lineage>
</organism>
<reference evidence="1 2" key="1">
    <citation type="journal article" date="2020" name="BMC Genomics">
        <title>Intraspecific diversification of the crop wild relative Brassica cretica Lam. using demographic model selection.</title>
        <authorList>
            <person name="Kioukis A."/>
            <person name="Michalopoulou V.A."/>
            <person name="Briers L."/>
            <person name="Pirintsos S."/>
            <person name="Studholme D.J."/>
            <person name="Pavlidis P."/>
            <person name="Sarris P.F."/>
        </authorList>
    </citation>
    <scope>NUCLEOTIDE SEQUENCE [LARGE SCALE GENOMIC DNA]</scope>
    <source>
        <strain evidence="2">cv. PFS-1207/04</strain>
    </source>
</reference>
<dbReference type="Proteomes" id="UP000266723">
    <property type="component" value="Unassembled WGS sequence"/>
</dbReference>
<proteinExistence type="predicted"/>
<evidence type="ECO:0000313" key="1">
    <source>
        <dbReference type="EMBL" id="KAF3579772.1"/>
    </source>
</evidence>